<accession>A0A210QY06</accession>
<dbReference type="AlphaFoldDB" id="A0A210QY06"/>
<dbReference type="InterPro" id="IPR036383">
    <property type="entry name" value="TSP1_rpt_sf"/>
</dbReference>
<evidence type="ECO:0000313" key="4">
    <source>
        <dbReference type="EMBL" id="OWF53638.1"/>
    </source>
</evidence>
<dbReference type="Pfam" id="PF00090">
    <property type="entry name" value="TSP_1"/>
    <property type="match status" value="1"/>
</dbReference>
<protein>
    <submittedName>
        <fullName evidence="4">Semaphorin-5A</fullName>
    </submittedName>
</protein>
<dbReference type="Proteomes" id="UP000242188">
    <property type="component" value="Unassembled WGS sequence"/>
</dbReference>
<keyword evidence="1" id="KW-0677">Repeat</keyword>
<evidence type="ECO:0000256" key="3">
    <source>
        <dbReference type="SAM" id="SignalP"/>
    </source>
</evidence>
<name>A0A210QY06_MIZYE</name>
<dbReference type="PROSITE" id="PS50092">
    <property type="entry name" value="TSP1"/>
    <property type="match status" value="1"/>
</dbReference>
<reference evidence="4 5" key="1">
    <citation type="journal article" date="2017" name="Nat. Ecol. Evol.">
        <title>Scallop genome provides insights into evolution of bilaterian karyotype and development.</title>
        <authorList>
            <person name="Wang S."/>
            <person name="Zhang J."/>
            <person name="Jiao W."/>
            <person name="Li J."/>
            <person name="Xun X."/>
            <person name="Sun Y."/>
            <person name="Guo X."/>
            <person name="Huan P."/>
            <person name="Dong B."/>
            <person name="Zhang L."/>
            <person name="Hu X."/>
            <person name="Sun X."/>
            <person name="Wang J."/>
            <person name="Zhao C."/>
            <person name="Wang Y."/>
            <person name="Wang D."/>
            <person name="Huang X."/>
            <person name="Wang R."/>
            <person name="Lv J."/>
            <person name="Li Y."/>
            <person name="Zhang Z."/>
            <person name="Liu B."/>
            <person name="Lu W."/>
            <person name="Hui Y."/>
            <person name="Liang J."/>
            <person name="Zhou Z."/>
            <person name="Hou R."/>
            <person name="Li X."/>
            <person name="Liu Y."/>
            <person name="Li H."/>
            <person name="Ning X."/>
            <person name="Lin Y."/>
            <person name="Zhao L."/>
            <person name="Xing Q."/>
            <person name="Dou J."/>
            <person name="Li Y."/>
            <person name="Mao J."/>
            <person name="Guo H."/>
            <person name="Dou H."/>
            <person name="Li T."/>
            <person name="Mu C."/>
            <person name="Jiang W."/>
            <person name="Fu Q."/>
            <person name="Fu X."/>
            <person name="Miao Y."/>
            <person name="Liu J."/>
            <person name="Yu Q."/>
            <person name="Li R."/>
            <person name="Liao H."/>
            <person name="Li X."/>
            <person name="Kong Y."/>
            <person name="Jiang Z."/>
            <person name="Chourrout D."/>
            <person name="Li R."/>
            <person name="Bao Z."/>
        </authorList>
    </citation>
    <scope>NUCLEOTIDE SEQUENCE [LARGE SCALE GENOMIC DNA]</scope>
    <source>
        <strain evidence="4 5">PY_sf001</strain>
    </source>
</reference>
<dbReference type="EMBL" id="NEDP02001298">
    <property type="protein sequence ID" value="OWF53638.1"/>
    <property type="molecule type" value="Genomic_DNA"/>
</dbReference>
<keyword evidence="2" id="KW-1015">Disulfide bond</keyword>
<evidence type="ECO:0000256" key="1">
    <source>
        <dbReference type="ARBA" id="ARBA00022737"/>
    </source>
</evidence>
<dbReference type="PANTHER" id="PTHR22906:SF21">
    <property type="entry name" value="SEMA DOMAIN-CONTAINING PROTEIN"/>
    <property type="match status" value="1"/>
</dbReference>
<dbReference type="InterPro" id="IPR000884">
    <property type="entry name" value="TSP1_rpt"/>
</dbReference>
<gene>
    <name evidence="4" type="ORF">KP79_PYT05261</name>
</gene>
<keyword evidence="3" id="KW-0732">Signal</keyword>
<comment type="caution">
    <text evidence="4">The sequence shown here is derived from an EMBL/GenBank/DDBJ whole genome shotgun (WGS) entry which is preliminary data.</text>
</comment>
<dbReference type="STRING" id="6573.A0A210QY06"/>
<organism evidence="4 5">
    <name type="scientific">Mizuhopecten yessoensis</name>
    <name type="common">Japanese scallop</name>
    <name type="synonym">Patinopecten yessoensis</name>
    <dbReference type="NCBI Taxonomy" id="6573"/>
    <lineage>
        <taxon>Eukaryota</taxon>
        <taxon>Metazoa</taxon>
        <taxon>Spiralia</taxon>
        <taxon>Lophotrochozoa</taxon>
        <taxon>Mollusca</taxon>
        <taxon>Bivalvia</taxon>
        <taxon>Autobranchia</taxon>
        <taxon>Pteriomorphia</taxon>
        <taxon>Pectinida</taxon>
        <taxon>Pectinoidea</taxon>
        <taxon>Pectinidae</taxon>
        <taxon>Mizuhopecten</taxon>
    </lineage>
</organism>
<dbReference type="PANTHER" id="PTHR22906">
    <property type="entry name" value="PROPERDIN"/>
    <property type="match status" value="1"/>
</dbReference>
<proteinExistence type="predicted"/>
<feature type="chain" id="PRO_5012352000" evidence="3">
    <location>
        <begin position="30"/>
        <end position="439"/>
    </location>
</feature>
<sequence>MARRRKLSAIVIGALVALLQLVCITSAYAVSPTRCLFSKRLNSTAENELQGMTLENCVVNGEDKSNTSSCTLPHNSSIASIRHLCLCGRNRNLKNSHFDCDVRTCCKTKEDWICLNGGTLDICEDYYFECKCDIPFYGKRCELVDVNRECVSDTSGDELLGCDNAGESTNSCLHIVNQNRFLCESPVDSQSEVSRLQLPQCHEIPEGGMETEITVVSSVTQTPDEGPVTRGNWSDWSPWSGCSMADDAVSTGPCLCRKRECRDEMCQGAGVEVSNCTEHGHWTDWTPWSACSATRGRMGERTRYRFCSNPAPKYGGRPCDGRSESTDIQMESCAHDCPVSGSELQMTEFSSWANMTFEEGVPGWLRVRTKLVCKAPGGELEGLEEEEVARACYLLKVSVEHCHTEGCVPLKGLRKLIENNSASDMYRPEIERPFVKPDN</sequence>
<dbReference type="SUPFAM" id="SSF82895">
    <property type="entry name" value="TSP-1 type 1 repeat"/>
    <property type="match status" value="1"/>
</dbReference>
<keyword evidence="5" id="KW-1185">Reference proteome</keyword>
<feature type="signal peptide" evidence="3">
    <location>
        <begin position="1"/>
        <end position="29"/>
    </location>
</feature>
<evidence type="ECO:0000256" key="2">
    <source>
        <dbReference type="ARBA" id="ARBA00023157"/>
    </source>
</evidence>
<dbReference type="OrthoDB" id="446173at2759"/>
<dbReference type="InterPro" id="IPR052065">
    <property type="entry name" value="Compl_asym_regulator"/>
</dbReference>
<dbReference type="SMART" id="SM00209">
    <property type="entry name" value="TSP1"/>
    <property type="match status" value="2"/>
</dbReference>
<evidence type="ECO:0000313" key="5">
    <source>
        <dbReference type="Proteomes" id="UP000242188"/>
    </source>
</evidence>
<dbReference type="Gene3D" id="2.20.100.10">
    <property type="entry name" value="Thrombospondin type-1 (TSP1) repeat"/>
    <property type="match status" value="1"/>
</dbReference>